<dbReference type="RefSeq" id="WP_186738926.1">
    <property type="nucleotide sequence ID" value="NZ_VFIA01000023.1"/>
</dbReference>
<evidence type="ECO:0000313" key="3">
    <source>
        <dbReference type="Proteomes" id="UP000700732"/>
    </source>
</evidence>
<accession>A0ABR6W994</accession>
<proteinExistence type="predicted"/>
<dbReference type="Proteomes" id="UP000700732">
    <property type="component" value="Unassembled WGS sequence"/>
</dbReference>
<feature type="signal peptide" evidence="1">
    <location>
        <begin position="1"/>
        <end position="23"/>
    </location>
</feature>
<name>A0ABR6W994_9BACT</name>
<gene>
    <name evidence="2" type="ORF">FH603_3656</name>
</gene>
<feature type="chain" id="PRO_5045872030" evidence="1">
    <location>
        <begin position="24"/>
        <end position="128"/>
    </location>
</feature>
<keyword evidence="1" id="KW-0732">Signal</keyword>
<evidence type="ECO:0000313" key="2">
    <source>
        <dbReference type="EMBL" id="MBC3793139.1"/>
    </source>
</evidence>
<evidence type="ECO:0000256" key="1">
    <source>
        <dbReference type="SAM" id="SignalP"/>
    </source>
</evidence>
<comment type="caution">
    <text evidence="2">The sequence shown here is derived from an EMBL/GenBank/DDBJ whole genome shotgun (WGS) entry which is preliminary data.</text>
</comment>
<dbReference type="EMBL" id="VFIA01000023">
    <property type="protein sequence ID" value="MBC3793139.1"/>
    <property type="molecule type" value="Genomic_DNA"/>
</dbReference>
<keyword evidence="3" id="KW-1185">Reference proteome</keyword>
<reference evidence="2 3" key="1">
    <citation type="submission" date="2019-06" db="EMBL/GenBank/DDBJ databases">
        <title>Spirosoma utsteinense sp. nov. isolated from Antarctic ice-free soils.</title>
        <authorList>
            <person name="Tahon G."/>
        </authorList>
    </citation>
    <scope>NUCLEOTIDE SEQUENCE [LARGE SCALE GENOMIC DNA]</scope>
    <source>
        <strain evidence="2 3">LMG 31447</strain>
    </source>
</reference>
<organism evidence="2 3">
    <name type="scientific">Spirosoma utsteinense</name>
    <dbReference type="NCBI Taxonomy" id="2585773"/>
    <lineage>
        <taxon>Bacteria</taxon>
        <taxon>Pseudomonadati</taxon>
        <taxon>Bacteroidota</taxon>
        <taxon>Cytophagia</taxon>
        <taxon>Cytophagales</taxon>
        <taxon>Cytophagaceae</taxon>
        <taxon>Spirosoma</taxon>
    </lineage>
</organism>
<sequence>MKSLTALFLATLLLGSSMLPVFSLDQSAKWAEVLQHYQQHRQEKPGLGFIDFMAMHYGAGSEHQKHHNHSHQNLPSVGHSVPVFSPQPLRLVSVPTVELVRITKAAFFRKADLYSFQAISALINPPRV</sequence>
<protein>
    <submittedName>
        <fullName evidence="2">Uncharacterized protein</fullName>
    </submittedName>
</protein>